<dbReference type="AlphaFoldDB" id="A0A2P9AMZ2"/>
<evidence type="ECO:0000313" key="2">
    <source>
        <dbReference type="EMBL" id="SJM32486.1"/>
    </source>
</evidence>
<accession>A0A2P9AMZ2</accession>
<evidence type="ECO:0000313" key="3">
    <source>
        <dbReference type="Proteomes" id="UP000245698"/>
    </source>
</evidence>
<dbReference type="EMBL" id="FUIG01000036">
    <property type="protein sequence ID" value="SJM32486.1"/>
    <property type="molecule type" value="Genomic_DNA"/>
</dbReference>
<evidence type="ECO:0000256" key="1">
    <source>
        <dbReference type="SAM" id="MobiDB-lite"/>
    </source>
</evidence>
<name>A0A2P9AMZ2_9HYPH</name>
<protein>
    <submittedName>
        <fullName evidence="2">Uncharacterized protein</fullName>
    </submittedName>
</protein>
<sequence length="149" mass="16054">MPECDFTGNILGEATKQLGNNLREAMRQLLRRRLSLEYHPRRERWMPPEVSGEDNRVYPISGAELATVALDAPMVLFDPVTLADPDLPTSATILQAICDVTGNDSLLVGLATIDDDAVGPATTCKRPSARKAGSLAGRTEGPQTSNPPK</sequence>
<organism evidence="2 3">
    <name type="scientific">Mesorhizobium delmotii</name>
    <dbReference type="NCBI Taxonomy" id="1631247"/>
    <lineage>
        <taxon>Bacteria</taxon>
        <taxon>Pseudomonadati</taxon>
        <taxon>Pseudomonadota</taxon>
        <taxon>Alphaproteobacteria</taxon>
        <taxon>Hyphomicrobiales</taxon>
        <taxon>Phyllobacteriaceae</taxon>
        <taxon>Mesorhizobium</taxon>
    </lineage>
</organism>
<feature type="region of interest" description="Disordered" evidence="1">
    <location>
        <begin position="122"/>
        <end position="149"/>
    </location>
</feature>
<proteinExistence type="predicted"/>
<dbReference type="Proteomes" id="UP000245698">
    <property type="component" value="Unassembled WGS sequence"/>
</dbReference>
<keyword evidence="3" id="KW-1185">Reference proteome</keyword>
<reference evidence="3" key="1">
    <citation type="submission" date="2016-12" db="EMBL/GenBank/DDBJ databases">
        <authorList>
            <person name="Brunel B."/>
        </authorList>
    </citation>
    <scope>NUCLEOTIDE SEQUENCE [LARGE SCALE GENOMIC DNA]</scope>
</reference>
<gene>
    <name evidence="2" type="ORF">BQ8482_290081</name>
</gene>